<dbReference type="InterPro" id="IPR051450">
    <property type="entry name" value="Gfo/Idh/MocA_Oxidoreductases"/>
</dbReference>
<evidence type="ECO:0000259" key="2">
    <source>
        <dbReference type="Pfam" id="PF01408"/>
    </source>
</evidence>
<proteinExistence type="predicted"/>
<dbReference type="PANTHER" id="PTHR43377">
    <property type="entry name" value="BILIVERDIN REDUCTASE A"/>
    <property type="match status" value="1"/>
</dbReference>
<comment type="caution">
    <text evidence="3">The sequence shown here is derived from an EMBL/GenBank/DDBJ whole genome shotgun (WGS) entry which is preliminary data.</text>
</comment>
<sequence>MDLNSENRAPRILIIGAGSRGDAYARAVSQSTKGVVVAVADPIAFKRKELGRKYIWADEHPRPEQEFTDWRMFISWEKQRRKDASAGHKTAPGVDGVFICVLDEQHAEVISALAPLNLHILSEKPLATTLEDCLSIYCSLLPKQHQAAPQTIFGIGHVLRYSPHNMLLRELLLEDHVIGEIISIEHTEPVGWWHFAHSYVRGNWRKESTSAPSLLTKSCHDIDFLLWLLCSPAPQSEQPPHLPSYLTSTGSLKYLKKSRKPIAAGDATNCLSCPIETDCMFSAKKIYVEARLQQGHTGWPVKIVNPEIEDCYVSLGKAAAVGKLLDTLSEDYNEHAARREIERRPWFGRCVWESDNDVCDDQFVTITWEDDALSGHEVNANNLKGRGAKTATFHMMAYTEKQCERRGRIYGTKGEIEYDSKTISVYDFASGRTKTQHPRQPDGGHGGGDDGLARQFVAAVDAVKNHGVSVEEAQKTYVGCTLEEIIRSHAMVFAAEDARKGRKVVDWQEWWQRRVEAELQRR</sequence>
<name>A0ABR0M7E0_9PEZI</name>
<dbReference type="PANTHER" id="PTHR43377:SF12">
    <property type="entry name" value="BINDING ROSSMANN FOLD OXIDOREDUCTASE, PUTATIVE (AFU_ORTHOLOGUE AFUA_3G11840)-RELATED"/>
    <property type="match status" value="1"/>
</dbReference>
<dbReference type="SUPFAM" id="SSF51735">
    <property type="entry name" value="NAD(P)-binding Rossmann-fold domains"/>
    <property type="match status" value="1"/>
</dbReference>
<dbReference type="EMBL" id="JAVRRA010000205">
    <property type="protein sequence ID" value="KAK5290547.1"/>
    <property type="molecule type" value="Genomic_DNA"/>
</dbReference>
<dbReference type="SUPFAM" id="SSF55347">
    <property type="entry name" value="Glyceraldehyde-3-phosphate dehydrogenase-like, C-terminal domain"/>
    <property type="match status" value="1"/>
</dbReference>
<protein>
    <recommendedName>
        <fullName evidence="2">Gfo/Idh/MocA-like oxidoreductase N-terminal domain-containing protein</fullName>
    </recommendedName>
</protein>
<gene>
    <name evidence="3" type="ORF">LTR16_002543</name>
</gene>
<reference evidence="3 4" key="1">
    <citation type="submission" date="2023-08" db="EMBL/GenBank/DDBJ databases">
        <title>Black Yeasts Isolated from many extreme environments.</title>
        <authorList>
            <person name="Coleine C."/>
            <person name="Stajich J.E."/>
            <person name="Selbmann L."/>
        </authorList>
    </citation>
    <scope>NUCLEOTIDE SEQUENCE [LARGE SCALE GENOMIC DNA]</scope>
    <source>
        <strain evidence="3 4">CCFEE 536</strain>
    </source>
</reference>
<dbReference type="Pfam" id="PF01408">
    <property type="entry name" value="GFO_IDH_MocA"/>
    <property type="match status" value="1"/>
</dbReference>
<evidence type="ECO:0000313" key="3">
    <source>
        <dbReference type="EMBL" id="KAK5290547.1"/>
    </source>
</evidence>
<feature type="domain" description="Gfo/Idh/MocA-like oxidoreductase N-terminal" evidence="2">
    <location>
        <begin position="11"/>
        <end position="136"/>
    </location>
</feature>
<dbReference type="Gene3D" id="3.30.360.10">
    <property type="entry name" value="Dihydrodipicolinate Reductase, domain 2"/>
    <property type="match status" value="2"/>
</dbReference>
<dbReference type="Proteomes" id="UP001357485">
    <property type="component" value="Unassembled WGS sequence"/>
</dbReference>
<feature type="region of interest" description="Disordered" evidence="1">
    <location>
        <begin position="431"/>
        <end position="451"/>
    </location>
</feature>
<evidence type="ECO:0000313" key="4">
    <source>
        <dbReference type="Proteomes" id="UP001357485"/>
    </source>
</evidence>
<accession>A0ABR0M7E0</accession>
<dbReference type="InterPro" id="IPR000683">
    <property type="entry name" value="Gfo/Idh/MocA-like_OxRdtase_N"/>
</dbReference>
<dbReference type="Gene3D" id="3.40.50.720">
    <property type="entry name" value="NAD(P)-binding Rossmann-like Domain"/>
    <property type="match status" value="1"/>
</dbReference>
<organism evidence="3 4">
    <name type="scientific">Cryomyces antarcticus</name>
    <dbReference type="NCBI Taxonomy" id="329879"/>
    <lineage>
        <taxon>Eukaryota</taxon>
        <taxon>Fungi</taxon>
        <taxon>Dikarya</taxon>
        <taxon>Ascomycota</taxon>
        <taxon>Pezizomycotina</taxon>
        <taxon>Dothideomycetes</taxon>
        <taxon>Dothideomycetes incertae sedis</taxon>
        <taxon>Cryomyces</taxon>
    </lineage>
</organism>
<evidence type="ECO:0000256" key="1">
    <source>
        <dbReference type="SAM" id="MobiDB-lite"/>
    </source>
</evidence>
<dbReference type="InterPro" id="IPR036291">
    <property type="entry name" value="NAD(P)-bd_dom_sf"/>
</dbReference>
<keyword evidence="4" id="KW-1185">Reference proteome</keyword>
<feature type="compositionally biased region" description="Basic and acidic residues" evidence="1">
    <location>
        <begin position="439"/>
        <end position="451"/>
    </location>
</feature>